<gene>
    <name evidence="2" type="ORF">CWI78_01640</name>
</gene>
<dbReference type="InterPro" id="IPR052898">
    <property type="entry name" value="ACAD10-like"/>
</dbReference>
<proteinExistence type="predicted"/>
<dbReference type="CDD" id="cd05154">
    <property type="entry name" value="ACAD10_11_N-like"/>
    <property type="match status" value="1"/>
</dbReference>
<keyword evidence="2" id="KW-0808">Transferase</keyword>
<evidence type="ECO:0000313" key="3">
    <source>
        <dbReference type="Proteomes" id="UP000288058"/>
    </source>
</evidence>
<evidence type="ECO:0000259" key="1">
    <source>
        <dbReference type="Pfam" id="PF01636"/>
    </source>
</evidence>
<keyword evidence="3" id="KW-1185">Reference proteome</keyword>
<evidence type="ECO:0000313" key="2">
    <source>
        <dbReference type="EMBL" id="RUO73170.1"/>
    </source>
</evidence>
<dbReference type="OrthoDB" id="3806873at2"/>
<dbReference type="Gene3D" id="3.90.1200.10">
    <property type="match status" value="1"/>
</dbReference>
<dbReference type="InterPro" id="IPR011009">
    <property type="entry name" value="Kinase-like_dom_sf"/>
</dbReference>
<dbReference type="InterPro" id="IPR041726">
    <property type="entry name" value="ACAD10_11_N"/>
</dbReference>
<reference evidence="3" key="1">
    <citation type="journal article" date="2018" name="Front. Microbiol.">
        <title>Genome-Based Analysis Reveals the Taxonomy and Diversity of the Family Idiomarinaceae.</title>
        <authorList>
            <person name="Liu Y."/>
            <person name="Lai Q."/>
            <person name="Shao Z."/>
        </authorList>
    </citation>
    <scope>NUCLEOTIDE SEQUENCE [LARGE SCALE GENOMIC DNA]</scope>
    <source>
        <strain evidence="3">R22</strain>
    </source>
</reference>
<dbReference type="Gene3D" id="3.30.200.20">
    <property type="entry name" value="Phosphorylase Kinase, domain 1"/>
    <property type="match status" value="1"/>
</dbReference>
<comment type="caution">
    <text evidence="2">The sequence shown here is derived from an EMBL/GenBank/DDBJ whole genome shotgun (WGS) entry which is preliminary data.</text>
</comment>
<dbReference type="SUPFAM" id="SSF56112">
    <property type="entry name" value="Protein kinase-like (PK-like)"/>
    <property type="match status" value="1"/>
</dbReference>
<dbReference type="Pfam" id="PF01636">
    <property type="entry name" value="APH"/>
    <property type="match status" value="1"/>
</dbReference>
<dbReference type="AlphaFoldDB" id="A0A432Z5K4"/>
<accession>A0A432Z5K4</accession>
<dbReference type="RefSeq" id="WP_126779630.1">
    <property type="nucleotide sequence ID" value="NZ_PIQC01000001.1"/>
</dbReference>
<dbReference type="PANTHER" id="PTHR47829:SF1">
    <property type="entry name" value="HAD FAMILY PHOSPHATASE"/>
    <property type="match status" value="1"/>
</dbReference>
<dbReference type="Proteomes" id="UP000288058">
    <property type="component" value="Unassembled WGS sequence"/>
</dbReference>
<dbReference type="GO" id="GO:0016740">
    <property type="term" value="F:transferase activity"/>
    <property type="evidence" value="ECO:0007669"/>
    <property type="project" value="UniProtKB-KW"/>
</dbReference>
<protein>
    <submittedName>
        <fullName evidence="2">Phosphotransferase family protein</fullName>
    </submittedName>
</protein>
<name>A0A432Z5K4_9GAMM</name>
<dbReference type="EMBL" id="PIQC01000001">
    <property type="protein sequence ID" value="RUO73170.1"/>
    <property type="molecule type" value="Genomic_DNA"/>
</dbReference>
<sequence length="361" mass="41912">MTDPSSAVVDQASDVREEETLPIEALDNWLAEHIGDELPEDRGTLRITQYTGGVSNWTYRLDYNGLALVLRRPPDGTKAKSAHDMGREFRLQKRLRPEFPHVPRMLAYCRDESVIGAEFYVMEHITGIIPRRRFPKGLDLSSEQARKLCTNALDKLIKLHQVDLDSTGLRKIAKGKGYTERQVNGWCGRYEKAKTWNVFGAKSVMRWLQENQPQSEKICLVHNDFRLDNLILNPEDPTDIIGILDWELATLGNPLMDLGNSLAYWIEAGDDKVARATKRQPSDYPGMLTRKEIIDYYCERTGTKVEDFAFYEVFGLFRLAVIAQQIYYRYHHKQTNNKAFKNFWFLVNYLLWRCRRRIAKA</sequence>
<dbReference type="PANTHER" id="PTHR47829">
    <property type="entry name" value="HYDROLASE, PUTATIVE (AFU_ORTHOLOGUE AFUA_1G12880)-RELATED"/>
    <property type="match status" value="1"/>
</dbReference>
<organism evidence="2 3">
    <name type="scientific">Idiomarina ramblicola</name>
    <dbReference type="NCBI Taxonomy" id="263724"/>
    <lineage>
        <taxon>Bacteria</taxon>
        <taxon>Pseudomonadati</taxon>
        <taxon>Pseudomonadota</taxon>
        <taxon>Gammaproteobacteria</taxon>
        <taxon>Alteromonadales</taxon>
        <taxon>Idiomarinaceae</taxon>
        <taxon>Idiomarina</taxon>
    </lineage>
</organism>
<feature type="domain" description="Aminoglycoside phosphotransferase" evidence="1">
    <location>
        <begin position="47"/>
        <end position="285"/>
    </location>
</feature>
<dbReference type="InterPro" id="IPR002575">
    <property type="entry name" value="Aminoglycoside_PTrfase"/>
</dbReference>